<feature type="region of interest" description="Disordered" evidence="1">
    <location>
        <begin position="179"/>
        <end position="241"/>
    </location>
</feature>
<dbReference type="Gene3D" id="2.60.120.290">
    <property type="entry name" value="Spermadhesin, CUB domain"/>
    <property type="match status" value="1"/>
</dbReference>
<evidence type="ECO:0000313" key="2">
    <source>
        <dbReference type="Proteomes" id="UP000887566"/>
    </source>
</evidence>
<dbReference type="InterPro" id="IPR035914">
    <property type="entry name" value="Sperma_CUB_dom_sf"/>
</dbReference>
<keyword evidence="2" id="KW-1185">Reference proteome</keyword>
<evidence type="ECO:0000256" key="1">
    <source>
        <dbReference type="SAM" id="MobiDB-lite"/>
    </source>
</evidence>
<name>A0A914XQU2_9BILA</name>
<feature type="compositionally biased region" description="Low complexity" evidence="1">
    <location>
        <begin position="179"/>
        <end position="240"/>
    </location>
</feature>
<protein>
    <submittedName>
        <fullName evidence="3">CUB domain-containing protein</fullName>
    </submittedName>
</protein>
<organism evidence="2 3">
    <name type="scientific">Plectus sambesii</name>
    <dbReference type="NCBI Taxonomy" id="2011161"/>
    <lineage>
        <taxon>Eukaryota</taxon>
        <taxon>Metazoa</taxon>
        <taxon>Ecdysozoa</taxon>
        <taxon>Nematoda</taxon>
        <taxon>Chromadorea</taxon>
        <taxon>Plectida</taxon>
        <taxon>Plectina</taxon>
        <taxon>Plectoidea</taxon>
        <taxon>Plectidae</taxon>
        <taxon>Plectus</taxon>
    </lineage>
</organism>
<reference evidence="3" key="1">
    <citation type="submission" date="2022-11" db="UniProtKB">
        <authorList>
            <consortium name="WormBaseParasite"/>
        </authorList>
    </citation>
    <scope>IDENTIFICATION</scope>
</reference>
<accession>A0A914XQU2</accession>
<sequence>MSTSVTLGLTTANPAASSNYANWEVTCNGTLCSYKLHAPANNPTELDAIAIKLSNASSALVGFQGIYDEAKAEAGNYTTLVNGYIADLMAFKLNLSATLNDTEKKLSDARDVLKNLQDTVYNATCILSNYAAIKTCYATCNPTCPATTTAAPTTRAATTAANPLLTTANVQPTIAGTSVTMPTTTASTSKVTTTTTSPTTTTSTTTTTTPTTTTSTTTTTTATTTTPTAATTPTPRQTPTNPCHTKNCTGTLGFPGTCSFSGNVATCQCPGNLDPDSCGKVGCISKVNGGQVVNQLGPFWSPNYNGNSGTYDGNLDCLWIMQPPQAGQTINITVLAFKTGSDATLAIRTKNGYFPLSGDLTDNLALINNRLQGSIAGSTSVTFEFTNTNAGSPGDYFKIGFAFISPPAT</sequence>
<dbReference type="Proteomes" id="UP000887566">
    <property type="component" value="Unplaced"/>
</dbReference>
<dbReference type="AlphaFoldDB" id="A0A914XQU2"/>
<proteinExistence type="predicted"/>
<dbReference type="WBParaSite" id="PSAMB.scaffold9381size5046.g32382.t1">
    <property type="protein sequence ID" value="PSAMB.scaffold9381size5046.g32382.t1"/>
    <property type="gene ID" value="PSAMB.scaffold9381size5046.g32382"/>
</dbReference>
<dbReference type="SUPFAM" id="SSF49854">
    <property type="entry name" value="Spermadhesin, CUB domain"/>
    <property type="match status" value="1"/>
</dbReference>
<evidence type="ECO:0000313" key="3">
    <source>
        <dbReference type="WBParaSite" id="PSAMB.scaffold9381size5046.g32382.t1"/>
    </source>
</evidence>